<dbReference type="Gene3D" id="3.40.50.300">
    <property type="entry name" value="P-loop containing nucleotide triphosphate hydrolases"/>
    <property type="match status" value="1"/>
</dbReference>
<dbReference type="AlphaFoldDB" id="A0A1B8P337"/>
<gene>
    <name evidence="1" type="ORF">A8U91_00983</name>
</gene>
<dbReference type="EMBL" id="MAJD01000001">
    <property type="protein sequence ID" value="OBX36640.1"/>
    <property type="molecule type" value="Genomic_DNA"/>
</dbReference>
<evidence type="ECO:0000313" key="1">
    <source>
        <dbReference type="EMBL" id="OBX36640.1"/>
    </source>
</evidence>
<accession>A0A1B8P337</accession>
<dbReference type="InterPro" id="IPR027417">
    <property type="entry name" value="P-loop_NTPase"/>
</dbReference>
<comment type="caution">
    <text evidence="1">The sequence shown here is derived from an EMBL/GenBank/DDBJ whole genome shotgun (WGS) entry which is preliminary data.</text>
</comment>
<evidence type="ECO:0008006" key="3">
    <source>
        <dbReference type="Google" id="ProtNLM"/>
    </source>
</evidence>
<proteinExistence type="predicted"/>
<sequence length="319" mass="37197">MGEIMKELVIHAGIHRTGSTSIQNAMKQSRGILRSHGVLYPVLYGLPDHVKIPWWIINNKISVDDLIGSIKEKDESFIEKIVLSAEDFSLMKDFSWLDKMKSEFDVKFVVYLKNQVDWLESWYNQNIKWPWDKRFSSCKPSYFLDKIDDFYWLDYNVMLDEVSKRIGSDNVYAKPVGKSNGSIQDTANDFFPYLKVDTRWLNKLHNTNKSLSSAKIHILRNIDLMGFSAKERTKLIKALDDIEIKEDNGEKHFFSKDQVESIFEKFEESNNKLSERYFGGENIFPFDDLGVEGRDVCNISDTRIKNHYFPKIIKSLSGM</sequence>
<dbReference type="Proteomes" id="UP000092504">
    <property type="component" value="Unassembled WGS sequence"/>
</dbReference>
<evidence type="ECO:0000313" key="2">
    <source>
        <dbReference type="Proteomes" id="UP000092504"/>
    </source>
</evidence>
<organism evidence="1 2">
    <name type="scientific">Halomonas elongata</name>
    <dbReference type="NCBI Taxonomy" id="2746"/>
    <lineage>
        <taxon>Bacteria</taxon>
        <taxon>Pseudomonadati</taxon>
        <taxon>Pseudomonadota</taxon>
        <taxon>Gammaproteobacteria</taxon>
        <taxon>Oceanospirillales</taxon>
        <taxon>Halomonadaceae</taxon>
        <taxon>Halomonas</taxon>
    </lineage>
</organism>
<reference evidence="1 2" key="1">
    <citation type="submission" date="2016-06" db="EMBL/GenBank/DDBJ databases">
        <title>Genome sequence of halotolerant plant growth promoting strain of Halomonas elongata HEK1 isolated from salterns of Rann of Kutch, Gujarat, India.</title>
        <authorList>
            <person name="Gaba S."/>
            <person name="Singh R.N."/>
            <person name="Abrol S."/>
            <person name="Kaushik R."/>
            <person name="Saxena A.K."/>
        </authorList>
    </citation>
    <scope>NUCLEOTIDE SEQUENCE [LARGE SCALE GENOMIC DNA]</scope>
    <source>
        <strain evidence="1 2">HEK1</strain>
    </source>
</reference>
<dbReference type="SUPFAM" id="SSF52540">
    <property type="entry name" value="P-loop containing nucleoside triphosphate hydrolases"/>
    <property type="match status" value="1"/>
</dbReference>
<name>A0A1B8P337_HALEL</name>
<protein>
    <recommendedName>
        <fullName evidence="3">Sulfotransferase family protein</fullName>
    </recommendedName>
</protein>